<comment type="caution">
    <text evidence="1">The sequence shown here is derived from an EMBL/GenBank/DDBJ whole genome shotgun (WGS) entry which is preliminary data.</text>
</comment>
<sequence length="87" mass="9492">MTGSEGVRPHDCQPTDFAHGQNPRLFHLSAAARGKVLARGSWLQLTLGDLCVSFSSCVIDPLGRGRVNTDTWTAARPIKARRLCESE</sequence>
<name>A0ABD0M6Q3_9CAEN</name>
<dbReference type="Proteomes" id="UP001519460">
    <property type="component" value="Unassembled WGS sequence"/>
</dbReference>
<organism evidence="1 2">
    <name type="scientific">Batillaria attramentaria</name>
    <dbReference type="NCBI Taxonomy" id="370345"/>
    <lineage>
        <taxon>Eukaryota</taxon>
        <taxon>Metazoa</taxon>
        <taxon>Spiralia</taxon>
        <taxon>Lophotrochozoa</taxon>
        <taxon>Mollusca</taxon>
        <taxon>Gastropoda</taxon>
        <taxon>Caenogastropoda</taxon>
        <taxon>Sorbeoconcha</taxon>
        <taxon>Cerithioidea</taxon>
        <taxon>Batillariidae</taxon>
        <taxon>Batillaria</taxon>
    </lineage>
</organism>
<proteinExistence type="predicted"/>
<reference evidence="1 2" key="1">
    <citation type="journal article" date="2023" name="Sci. Data">
        <title>Genome assembly of the Korean intertidal mud-creeper Batillaria attramentaria.</title>
        <authorList>
            <person name="Patra A.K."/>
            <person name="Ho P.T."/>
            <person name="Jun S."/>
            <person name="Lee S.J."/>
            <person name="Kim Y."/>
            <person name="Won Y.J."/>
        </authorList>
    </citation>
    <scope>NUCLEOTIDE SEQUENCE [LARGE SCALE GENOMIC DNA]</scope>
    <source>
        <strain evidence="1">Wonlab-2016</strain>
    </source>
</reference>
<evidence type="ECO:0000313" key="2">
    <source>
        <dbReference type="Proteomes" id="UP001519460"/>
    </source>
</evidence>
<dbReference type="EMBL" id="JACVVK020000005">
    <property type="protein sequence ID" value="KAK7507111.1"/>
    <property type="molecule type" value="Genomic_DNA"/>
</dbReference>
<keyword evidence="2" id="KW-1185">Reference proteome</keyword>
<dbReference type="AlphaFoldDB" id="A0ABD0M6Q3"/>
<evidence type="ECO:0000313" key="1">
    <source>
        <dbReference type="EMBL" id="KAK7507111.1"/>
    </source>
</evidence>
<gene>
    <name evidence="1" type="ORF">BaRGS_00001962</name>
</gene>
<accession>A0ABD0M6Q3</accession>
<protein>
    <submittedName>
        <fullName evidence="1">Uncharacterized protein</fullName>
    </submittedName>
</protein>